<dbReference type="Gene3D" id="3.40.50.150">
    <property type="entry name" value="Vaccinia Virus protein VP39"/>
    <property type="match status" value="1"/>
</dbReference>
<name>A0A0G0AAL3_9BACT</name>
<dbReference type="PANTHER" id="PTHR43861:SF6">
    <property type="entry name" value="METHYLTRANSFERASE TYPE 11"/>
    <property type="match status" value="1"/>
</dbReference>
<dbReference type="InterPro" id="IPR029063">
    <property type="entry name" value="SAM-dependent_MTases_sf"/>
</dbReference>
<reference evidence="1 2" key="1">
    <citation type="journal article" date="2015" name="Nature">
        <title>rRNA introns, odd ribosomes, and small enigmatic genomes across a large radiation of phyla.</title>
        <authorList>
            <person name="Brown C.T."/>
            <person name="Hug L.A."/>
            <person name="Thomas B.C."/>
            <person name="Sharon I."/>
            <person name="Castelle C.J."/>
            <person name="Singh A."/>
            <person name="Wilkins M.J."/>
            <person name="Williams K.H."/>
            <person name="Banfield J.F."/>
        </authorList>
    </citation>
    <scope>NUCLEOTIDE SEQUENCE [LARGE SCALE GENOMIC DNA]</scope>
</reference>
<dbReference type="GO" id="GO:0008168">
    <property type="term" value="F:methyltransferase activity"/>
    <property type="evidence" value="ECO:0007669"/>
    <property type="project" value="UniProtKB-KW"/>
</dbReference>
<dbReference type="AlphaFoldDB" id="A0A0G0AAL3"/>
<proteinExistence type="predicted"/>
<comment type="caution">
    <text evidence="1">The sequence shown here is derived from an EMBL/GenBank/DDBJ whole genome shotgun (WGS) entry which is preliminary data.</text>
</comment>
<sequence>MEDPVGEKSLEVMSEAKWYNLLIYNRFVKPNLGKKVLEIGSGIGNFTEILLKDSKLLLATDIRKSYLSTLRKIKNKKLKVAFADIEDNIFKPKYTGFDTIICLNVLEHIKNDQRALNNMYKKLNKNGKLVMLVPAHQQFYCLLDKNLGHFRRYTKNLLRNKIKKAGFKIVSEDYLNPISGIGWFINGKILRKGVIDTKLIKIFNLLLKPIIKLEKYFRPSFGLSVVIVAQK</sequence>
<keyword evidence="1" id="KW-0489">Methyltransferase</keyword>
<dbReference type="EMBL" id="LBOZ01000001">
    <property type="protein sequence ID" value="KKP48336.1"/>
    <property type="molecule type" value="Genomic_DNA"/>
</dbReference>
<dbReference type="SUPFAM" id="SSF53335">
    <property type="entry name" value="S-adenosyl-L-methionine-dependent methyltransferases"/>
    <property type="match status" value="1"/>
</dbReference>
<keyword evidence="1" id="KW-0808">Transferase</keyword>
<organism evidence="1 2">
    <name type="scientific">Candidatus Woesebacteria bacterium GW2011_GWA2_33_28</name>
    <dbReference type="NCBI Taxonomy" id="1618561"/>
    <lineage>
        <taxon>Bacteria</taxon>
        <taxon>Candidatus Woeseibacteriota</taxon>
    </lineage>
</organism>
<gene>
    <name evidence="1" type="ORF">UR38_C0001G0132</name>
</gene>
<accession>A0A0G0AAL3</accession>
<evidence type="ECO:0000313" key="2">
    <source>
        <dbReference type="Proteomes" id="UP000033995"/>
    </source>
</evidence>
<evidence type="ECO:0000313" key="1">
    <source>
        <dbReference type="EMBL" id="KKP48336.1"/>
    </source>
</evidence>
<dbReference type="Proteomes" id="UP000033995">
    <property type="component" value="Unassembled WGS sequence"/>
</dbReference>
<dbReference type="GO" id="GO:0032259">
    <property type="term" value="P:methylation"/>
    <property type="evidence" value="ECO:0007669"/>
    <property type="project" value="UniProtKB-KW"/>
</dbReference>
<dbReference type="PANTHER" id="PTHR43861">
    <property type="entry name" value="TRANS-ACONITATE 2-METHYLTRANSFERASE-RELATED"/>
    <property type="match status" value="1"/>
</dbReference>
<dbReference type="Pfam" id="PF13489">
    <property type="entry name" value="Methyltransf_23"/>
    <property type="match status" value="1"/>
</dbReference>
<protein>
    <submittedName>
        <fullName evidence="1">Methyltransferase type 12</fullName>
    </submittedName>
</protein>
<dbReference type="CDD" id="cd02440">
    <property type="entry name" value="AdoMet_MTases"/>
    <property type="match status" value="1"/>
</dbReference>